<keyword evidence="5 10" id="KW-0315">Glutamine amidotransferase</keyword>
<dbReference type="Pfam" id="PF00117">
    <property type="entry name" value="GATase"/>
    <property type="match status" value="1"/>
</dbReference>
<comment type="subcellular location">
    <subcellularLocation>
        <location evidence="10">Cytoplasm</location>
    </subcellularLocation>
</comment>
<dbReference type="InterPro" id="IPR010139">
    <property type="entry name" value="Imidazole-glycPsynth_HisH"/>
</dbReference>
<keyword evidence="14" id="KW-1185">Reference proteome</keyword>
<dbReference type="EC" id="3.5.1.2" evidence="10"/>
<protein>
    <recommendedName>
        <fullName evidence="10">Imidazole glycerol phosphate synthase subunit HisH</fullName>
        <ecNumber evidence="10">4.3.2.10</ecNumber>
    </recommendedName>
    <alternativeName>
        <fullName evidence="10">IGP synthase glutaminase subunit</fullName>
        <ecNumber evidence="10">3.5.1.2</ecNumber>
    </alternativeName>
    <alternativeName>
        <fullName evidence="10">IGP synthase subunit HisH</fullName>
    </alternativeName>
    <alternativeName>
        <fullName evidence="10">ImGP synthase subunit HisH</fullName>
        <shortName evidence="10">IGPS subunit HisH</shortName>
    </alternativeName>
</protein>
<reference evidence="13 14" key="1">
    <citation type="journal article" date="2020" name="Nature">
        <title>Bacterial chemolithoautotrophy via manganese oxidation.</title>
        <authorList>
            <person name="Yu H."/>
            <person name="Leadbetter J.R."/>
        </authorList>
    </citation>
    <scope>NUCLEOTIDE SEQUENCE [LARGE SCALE GENOMIC DNA]</scope>
    <source>
        <strain evidence="13 14">RBP-1</strain>
    </source>
</reference>
<dbReference type="EMBL" id="VTOX01000012">
    <property type="protein sequence ID" value="NKE68716.1"/>
    <property type="molecule type" value="Genomic_DNA"/>
</dbReference>
<dbReference type="UniPathway" id="UPA00031">
    <property type="reaction ID" value="UER00010"/>
</dbReference>
<evidence type="ECO:0000256" key="11">
    <source>
        <dbReference type="PIRSR" id="PIRSR000495-1"/>
    </source>
</evidence>
<evidence type="ECO:0000313" key="14">
    <source>
        <dbReference type="Proteomes" id="UP000521868"/>
    </source>
</evidence>
<dbReference type="RefSeq" id="WP_168109843.1">
    <property type="nucleotide sequence ID" value="NZ_VTOX01000012.1"/>
</dbReference>
<dbReference type="PANTHER" id="PTHR42701">
    <property type="entry name" value="IMIDAZOLE GLYCEROL PHOSPHATE SYNTHASE SUBUNIT HISH"/>
    <property type="match status" value="1"/>
</dbReference>
<feature type="active site" evidence="10 11">
    <location>
        <position position="190"/>
    </location>
</feature>
<keyword evidence="6 10" id="KW-0368">Histidine biosynthesis</keyword>
<keyword evidence="3 10" id="KW-0028">Amino-acid biosynthesis</keyword>
<evidence type="ECO:0000256" key="9">
    <source>
        <dbReference type="ARBA" id="ARBA00049534"/>
    </source>
</evidence>
<keyword evidence="7 10" id="KW-0456">Lyase</keyword>
<evidence type="ECO:0000256" key="4">
    <source>
        <dbReference type="ARBA" id="ARBA00022801"/>
    </source>
</evidence>
<dbReference type="NCBIfam" id="TIGR01855">
    <property type="entry name" value="IMP_synth_hisH"/>
    <property type="match status" value="1"/>
</dbReference>
<evidence type="ECO:0000256" key="5">
    <source>
        <dbReference type="ARBA" id="ARBA00022962"/>
    </source>
</evidence>
<comment type="catalytic activity">
    <reaction evidence="8 10">
        <text>5-[(5-phospho-1-deoxy-D-ribulos-1-ylimino)methylamino]-1-(5-phospho-beta-D-ribosyl)imidazole-4-carboxamide + L-glutamine = D-erythro-1-(imidazol-4-yl)glycerol 3-phosphate + 5-amino-1-(5-phospho-beta-D-ribosyl)imidazole-4-carboxamide + L-glutamate + H(+)</text>
        <dbReference type="Rhea" id="RHEA:24793"/>
        <dbReference type="ChEBI" id="CHEBI:15378"/>
        <dbReference type="ChEBI" id="CHEBI:29985"/>
        <dbReference type="ChEBI" id="CHEBI:58278"/>
        <dbReference type="ChEBI" id="CHEBI:58359"/>
        <dbReference type="ChEBI" id="CHEBI:58475"/>
        <dbReference type="ChEBI" id="CHEBI:58525"/>
        <dbReference type="EC" id="4.3.2.10"/>
    </reaction>
</comment>
<dbReference type="Gene3D" id="3.40.50.880">
    <property type="match status" value="1"/>
</dbReference>
<accession>A0A7X6DK89</accession>
<feature type="domain" description="Glutamine amidotransferase" evidence="12">
    <location>
        <begin position="42"/>
        <end position="203"/>
    </location>
</feature>
<dbReference type="PIRSF" id="PIRSF000495">
    <property type="entry name" value="Amidotransf_hisH"/>
    <property type="match status" value="1"/>
</dbReference>
<evidence type="ECO:0000259" key="12">
    <source>
        <dbReference type="Pfam" id="PF00117"/>
    </source>
</evidence>
<evidence type="ECO:0000256" key="3">
    <source>
        <dbReference type="ARBA" id="ARBA00022605"/>
    </source>
</evidence>
<dbReference type="Proteomes" id="UP000521868">
    <property type="component" value="Unassembled WGS sequence"/>
</dbReference>
<evidence type="ECO:0000313" key="13">
    <source>
        <dbReference type="EMBL" id="NKE68716.1"/>
    </source>
</evidence>
<dbReference type="CDD" id="cd01748">
    <property type="entry name" value="GATase1_IGP_Synthase"/>
    <property type="match status" value="1"/>
</dbReference>
<sequence length="206" mass="22413">MTVSIVEYGVGNVGSVLNMIKRVGGTAKPVGTPGDLRAATKILLPGVGSFDVAMSRLKQQGLDGPLREKATEGVPLLGICLGMQLLASSSEEGRLPGLGLVPGTVRRFRFEDQRADVGLKIPHMGWNGATAVREHAVVKGLETGARFYFVHSYHYMPDDPSDELLRSTYGYSFVSGIQRRNVLGVQFHPEKSHKYGMQLLKNFAEL</sequence>
<dbReference type="InterPro" id="IPR029062">
    <property type="entry name" value="Class_I_gatase-like"/>
</dbReference>
<proteinExistence type="inferred from homology"/>
<evidence type="ECO:0000256" key="2">
    <source>
        <dbReference type="ARBA" id="ARBA00011152"/>
    </source>
</evidence>
<dbReference type="GO" id="GO:0005737">
    <property type="term" value="C:cytoplasm"/>
    <property type="evidence" value="ECO:0007669"/>
    <property type="project" value="UniProtKB-SubCell"/>
</dbReference>
<dbReference type="GO" id="GO:0004359">
    <property type="term" value="F:glutaminase activity"/>
    <property type="evidence" value="ECO:0007669"/>
    <property type="project" value="UniProtKB-EC"/>
</dbReference>
<dbReference type="PANTHER" id="PTHR42701:SF1">
    <property type="entry name" value="IMIDAZOLE GLYCEROL PHOSPHATE SYNTHASE SUBUNIT HISH"/>
    <property type="match status" value="1"/>
</dbReference>
<feature type="active site" description="Nucleophile" evidence="10 11">
    <location>
        <position position="80"/>
    </location>
</feature>
<evidence type="ECO:0000256" key="6">
    <source>
        <dbReference type="ARBA" id="ARBA00023102"/>
    </source>
</evidence>
<evidence type="ECO:0000256" key="8">
    <source>
        <dbReference type="ARBA" id="ARBA00047838"/>
    </source>
</evidence>
<organism evidence="13 14">
    <name type="scientific">Ramlibacter lithotrophicus</name>
    <dbReference type="NCBI Taxonomy" id="2606681"/>
    <lineage>
        <taxon>Bacteria</taxon>
        <taxon>Pseudomonadati</taxon>
        <taxon>Pseudomonadota</taxon>
        <taxon>Betaproteobacteria</taxon>
        <taxon>Burkholderiales</taxon>
        <taxon>Comamonadaceae</taxon>
        <taxon>Ramlibacter</taxon>
    </lineage>
</organism>
<feature type="active site" evidence="10 11">
    <location>
        <position position="188"/>
    </location>
</feature>
<dbReference type="PROSITE" id="PS51274">
    <property type="entry name" value="GATASE_COBBQ"/>
    <property type="match status" value="1"/>
</dbReference>
<dbReference type="InterPro" id="IPR017926">
    <property type="entry name" value="GATASE"/>
</dbReference>
<dbReference type="PROSITE" id="PS51273">
    <property type="entry name" value="GATASE_TYPE_1"/>
    <property type="match status" value="1"/>
</dbReference>
<dbReference type="GO" id="GO:0016829">
    <property type="term" value="F:lyase activity"/>
    <property type="evidence" value="ECO:0007669"/>
    <property type="project" value="UniProtKB-KW"/>
</dbReference>
<dbReference type="SUPFAM" id="SSF52317">
    <property type="entry name" value="Class I glutamine amidotransferase-like"/>
    <property type="match status" value="1"/>
</dbReference>
<dbReference type="GO" id="GO:0000107">
    <property type="term" value="F:imidazoleglycerol-phosphate synthase activity"/>
    <property type="evidence" value="ECO:0007669"/>
    <property type="project" value="UniProtKB-UniRule"/>
</dbReference>
<dbReference type="HAMAP" id="MF_00278">
    <property type="entry name" value="HisH"/>
    <property type="match status" value="1"/>
</dbReference>
<evidence type="ECO:0000256" key="7">
    <source>
        <dbReference type="ARBA" id="ARBA00023239"/>
    </source>
</evidence>
<keyword evidence="10" id="KW-0963">Cytoplasm</keyword>
<comment type="pathway">
    <text evidence="1 10">Amino-acid biosynthesis; L-histidine biosynthesis; L-histidine from 5-phospho-alpha-D-ribose 1-diphosphate: step 5/9.</text>
</comment>
<comment type="subunit">
    <text evidence="2 10">Heterodimer of HisH and HisF.</text>
</comment>
<dbReference type="AlphaFoldDB" id="A0A7X6DK89"/>
<dbReference type="GO" id="GO:0000105">
    <property type="term" value="P:L-histidine biosynthetic process"/>
    <property type="evidence" value="ECO:0007669"/>
    <property type="project" value="UniProtKB-UniRule"/>
</dbReference>
<comment type="caution">
    <text evidence="13">The sequence shown here is derived from an EMBL/GenBank/DDBJ whole genome shotgun (WGS) entry which is preliminary data.</text>
</comment>
<evidence type="ECO:0000256" key="10">
    <source>
        <dbReference type="HAMAP-Rule" id="MF_00278"/>
    </source>
</evidence>
<comment type="function">
    <text evidence="10">IGPS catalyzes the conversion of PRFAR and glutamine to IGP, AICAR and glutamate. The HisH subunit catalyzes the hydrolysis of glutamine to glutamate and ammonia as part of the synthesis of IGP and AICAR. The resulting ammonia molecule is channeled to the active site of HisF.</text>
</comment>
<keyword evidence="4 10" id="KW-0378">Hydrolase</keyword>
<comment type="catalytic activity">
    <reaction evidence="9 10">
        <text>L-glutamine + H2O = L-glutamate + NH4(+)</text>
        <dbReference type="Rhea" id="RHEA:15889"/>
        <dbReference type="ChEBI" id="CHEBI:15377"/>
        <dbReference type="ChEBI" id="CHEBI:28938"/>
        <dbReference type="ChEBI" id="CHEBI:29985"/>
        <dbReference type="ChEBI" id="CHEBI:58359"/>
        <dbReference type="EC" id="3.5.1.2"/>
    </reaction>
</comment>
<gene>
    <name evidence="10 13" type="primary">hisH</name>
    <name evidence="13" type="ORF">RAMLITH_23115</name>
</gene>
<name>A0A7X6DK89_9BURK</name>
<evidence type="ECO:0000256" key="1">
    <source>
        <dbReference type="ARBA" id="ARBA00005091"/>
    </source>
</evidence>
<dbReference type="EC" id="4.3.2.10" evidence="10"/>